<keyword evidence="1" id="KW-0472">Membrane</keyword>
<name>A0ABS1CG20_9GAMM</name>
<keyword evidence="1" id="KW-1133">Transmembrane helix</keyword>
<dbReference type="EMBL" id="NRRV01000017">
    <property type="protein sequence ID" value="MBK1630843.1"/>
    <property type="molecule type" value="Genomic_DNA"/>
</dbReference>
<dbReference type="RefSeq" id="WP_200236116.1">
    <property type="nucleotide sequence ID" value="NZ_NRRV01000017.1"/>
</dbReference>
<keyword evidence="1" id="KW-0812">Transmembrane</keyword>
<dbReference type="Proteomes" id="UP000748752">
    <property type="component" value="Unassembled WGS sequence"/>
</dbReference>
<organism evidence="2 3">
    <name type="scientific">Thiohalocapsa halophila</name>
    <dbReference type="NCBI Taxonomy" id="69359"/>
    <lineage>
        <taxon>Bacteria</taxon>
        <taxon>Pseudomonadati</taxon>
        <taxon>Pseudomonadota</taxon>
        <taxon>Gammaproteobacteria</taxon>
        <taxon>Chromatiales</taxon>
        <taxon>Chromatiaceae</taxon>
        <taxon>Thiohalocapsa</taxon>
    </lineage>
</organism>
<accession>A0ABS1CG20</accession>
<protein>
    <submittedName>
        <fullName evidence="2">Uncharacterized protein</fullName>
    </submittedName>
</protein>
<gene>
    <name evidence="2" type="ORF">CKO31_08820</name>
</gene>
<evidence type="ECO:0000256" key="1">
    <source>
        <dbReference type="SAM" id="Phobius"/>
    </source>
</evidence>
<reference evidence="2 3" key="1">
    <citation type="journal article" date="2020" name="Microorganisms">
        <title>Osmotic Adaptation and Compatible Solute Biosynthesis of Phototrophic Bacteria as Revealed from Genome Analyses.</title>
        <authorList>
            <person name="Imhoff J.F."/>
            <person name="Rahn T."/>
            <person name="Kunzel S."/>
            <person name="Keller A."/>
            <person name="Neulinger S.C."/>
        </authorList>
    </citation>
    <scope>NUCLEOTIDE SEQUENCE [LARGE SCALE GENOMIC DNA]</scope>
    <source>
        <strain evidence="2 3">DSM 6210</strain>
    </source>
</reference>
<proteinExistence type="predicted"/>
<sequence>MPKAVCLQAAEIVPQAPESAGIVAYFWDLDAAMMHFHADLRRRLLDVDRRAYRADMVEAAAALDAIELQHQRTYLAPALAASPALTEATERLHHRHQRWRRLFDWVGVLGLVLLFVMSVLTV</sequence>
<keyword evidence="3" id="KW-1185">Reference proteome</keyword>
<evidence type="ECO:0000313" key="3">
    <source>
        <dbReference type="Proteomes" id="UP000748752"/>
    </source>
</evidence>
<evidence type="ECO:0000313" key="2">
    <source>
        <dbReference type="EMBL" id="MBK1630843.1"/>
    </source>
</evidence>
<comment type="caution">
    <text evidence="2">The sequence shown here is derived from an EMBL/GenBank/DDBJ whole genome shotgun (WGS) entry which is preliminary data.</text>
</comment>
<feature type="transmembrane region" description="Helical" evidence="1">
    <location>
        <begin position="102"/>
        <end position="120"/>
    </location>
</feature>